<accession>A0AA39X714</accession>
<dbReference type="Pfam" id="PF00929">
    <property type="entry name" value="RNase_T"/>
    <property type="match status" value="1"/>
</dbReference>
<evidence type="ECO:0000256" key="2">
    <source>
        <dbReference type="ARBA" id="ARBA00022722"/>
    </source>
</evidence>
<dbReference type="Gene3D" id="3.30.420.10">
    <property type="entry name" value="Ribonuclease H-like superfamily/Ribonuclease H"/>
    <property type="match status" value="1"/>
</dbReference>
<comment type="similarity">
    <text evidence="1">Belongs to the oligoribonuclease family.</text>
</comment>
<sequence>MASSDTPALVWIDCEMTGLNPDSDAIIEIFCLISDDQLKLLEPVGLGIIVHQPKERLDAMGDWCIRQHAKTGLTAAAIQSTVTPEQAANELLAYIQTWVPRPHTALLAGNTVHADKAFLRKEPYKKVIDHLHYRILDVSSLKETALRWCPDIAAAAPAKEKKHRAMQDILESLQEADYYKSAIFQTHKP</sequence>
<dbReference type="PANTHER" id="PTHR11046:SF0">
    <property type="entry name" value="OLIGORIBONUCLEASE, MITOCHONDRIAL"/>
    <property type="match status" value="1"/>
</dbReference>
<dbReference type="InterPro" id="IPR013520">
    <property type="entry name" value="Ribonucl_H"/>
</dbReference>
<proteinExistence type="inferred from homology"/>
<dbReference type="NCBIfam" id="NF003765">
    <property type="entry name" value="PRK05359.1"/>
    <property type="match status" value="1"/>
</dbReference>
<feature type="domain" description="Exonuclease" evidence="5">
    <location>
        <begin position="8"/>
        <end position="185"/>
    </location>
</feature>
<gene>
    <name evidence="6" type="ORF">B0T17DRAFT_486302</name>
</gene>
<dbReference type="InterPro" id="IPR022894">
    <property type="entry name" value="Oligoribonuclease"/>
</dbReference>
<organism evidence="6 7">
    <name type="scientific">Bombardia bombarda</name>
    <dbReference type="NCBI Taxonomy" id="252184"/>
    <lineage>
        <taxon>Eukaryota</taxon>
        <taxon>Fungi</taxon>
        <taxon>Dikarya</taxon>
        <taxon>Ascomycota</taxon>
        <taxon>Pezizomycotina</taxon>
        <taxon>Sordariomycetes</taxon>
        <taxon>Sordariomycetidae</taxon>
        <taxon>Sordariales</taxon>
        <taxon>Lasiosphaeriaceae</taxon>
        <taxon>Bombardia</taxon>
    </lineage>
</organism>
<dbReference type="SUPFAM" id="SSF53098">
    <property type="entry name" value="Ribonuclease H-like"/>
    <property type="match status" value="1"/>
</dbReference>
<dbReference type="EMBL" id="JAULSR010000002">
    <property type="protein sequence ID" value="KAK0628122.1"/>
    <property type="molecule type" value="Genomic_DNA"/>
</dbReference>
<evidence type="ECO:0000313" key="7">
    <source>
        <dbReference type="Proteomes" id="UP001174934"/>
    </source>
</evidence>
<dbReference type="CDD" id="cd06135">
    <property type="entry name" value="Orn"/>
    <property type="match status" value="1"/>
</dbReference>
<dbReference type="FunFam" id="3.30.420.10:FF:000003">
    <property type="entry name" value="Oligoribonuclease"/>
    <property type="match status" value="1"/>
</dbReference>
<dbReference type="Proteomes" id="UP001174934">
    <property type="component" value="Unassembled WGS sequence"/>
</dbReference>
<evidence type="ECO:0000256" key="1">
    <source>
        <dbReference type="ARBA" id="ARBA00009921"/>
    </source>
</evidence>
<comment type="caution">
    <text evidence="6">The sequence shown here is derived from an EMBL/GenBank/DDBJ whole genome shotgun (WGS) entry which is preliminary data.</text>
</comment>
<dbReference type="PANTHER" id="PTHR11046">
    <property type="entry name" value="OLIGORIBONUCLEASE, MITOCHONDRIAL"/>
    <property type="match status" value="1"/>
</dbReference>
<protein>
    <submittedName>
        <fullName evidence="6">Ribonuclease H-like domain-containing protein</fullName>
    </submittedName>
</protein>
<evidence type="ECO:0000256" key="4">
    <source>
        <dbReference type="ARBA" id="ARBA00022839"/>
    </source>
</evidence>
<evidence type="ECO:0000256" key="3">
    <source>
        <dbReference type="ARBA" id="ARBA00022801"/>
    </source>
</evidence>
<name>A0AA39X714_9PEZI</name>
<dbReference type="SMART" id="SM00479">
    <property type="entry name" value="EXOIII"/>
    <property type="match status" value="1"/>
</dbReference>
<keyword evidence="3" id="KW-0378">Hydrolase</keyword>
<dbReference type="AlphaFoldDB" id="A0AA39X714"/>
<keyword evidence="7" id="KW-1185">Reference proteome</keyword>
<reference evidence="6" key="1">
    <citation type="submission" date="2023-06" db="EMBL/GenBank/DDBJ databases">
        <title>Genome-scale phylogeny and comparative genomics of the fungal order Sordariales.</title>
        <authorList>
            <consortium name="Lawrence Berkeley National Laboratory"/>
            <person name="Hensen N."/>
            <person name="Bonometti L."/>
            <person name="Westerberg I."/>
            <person name="Brannstrom I.O."/>
            <person name="Guillou S."/>
            <person name="Cros-Aarteil S."/>
            <person name="Calhoun S."/>
            <person name="Haridas S."/>
            <person name="Kuo A."/>
            <person name="Mondo S."/>
            <person name="Pangilinan J."/>
            <person name="Riley R."/>
            <person name="LaButti K."/>
            <person name="Andreopoulos B."/>
            <person name="Lipzen A."/>
            <person name="Chen C."/>
            <person name="Yanf M."/>
            <person name="Daum C."/>
            <person name="Ng V."/>
            <person name="Clum A."/>
            <person name="Steindorff A."/>
            <person name="Ohm R."/>
            <person name="Martin F."/>
            <person name="Silar P."/>
            <person name="Natvig D."/>
            <person name="Lalanne C."/>
            <person name="Gautier V."/>
            <person name="Ament-velasquez S.L."/>
            <person name="Kruys A."/>
            <person name="Hutchinson M.I."/>
            <person name="Powell A.J."/>
            <person name="Barry K."/>
            <person name="Miller A.N."/>
            <person name="Grigoriev I.V."/>
            <person name="Debuchy R."/>
            <person name="Gladieux P."/>
            <person name="Thoren M.H."/>
            <person name="Johannesson H."/>
        </authorList>
    </citation>
    <scope>NUCLEOTIDE SEQUENCE</scope>
    <source>
        <strain evidence="6">SMH3391-2</strain>
    </source>
</reference>
<evidence type="ECO:0000259" key="5">
    <source>
        <dbReference type="SMART" id="SM00479"/>
    </source>
</evidence>
<dbReference type="GO" id="GO:0000175">
    <property type="term" value="F:3'-5'-RNA exonuclease activity"/>
    <property type="evidence" value="ECO:0007669"/>
    <property type="project" value="InterPro"/>
</dbReference>
<dbReference type="GO" id="GO:0003676">
    <property type="term" value="F:nucleic acid binding"/>
    <property type="evidence" value="ECO:0007669"/>
    <property type="project" value="InterPro"/>
</dbReference>
<dbReference type="InterPro" id="IPR036397">
    <property type="entry name" value="RNaseH_sf"/>
</dbReference>
<evidence type="ECO:0000313" key="6">
    <source>
        <dbReference type="EMBL" id="KAK0628122.1"/>
    </source>
</evidence>
<keyword evidence="2" id="KW-0540">Nuclease</keyword>
<dbReference type="InterPro" id="IPR012337">
    <property type="entry name" value="RNaseH-like_sf"/>
</dbReference>
<dbReference type="GO" id="GO:0005739">
    <property type="term" value="C:mitochondrion"/>
    <property type="evidence" value="ECO:0007669"/>
    <property type="project" value="TreeGrafter"/>
</dbReference>
<keyword evidence="4" id="KW-0269">Exonuclease</keyword>